<dbReference type="GO" id="GO:0004984">
    <property type="term" value="F:olfactory receptor activity"/>
    <property type="evidence" value="ECO:0007669"/>
    <property type="project" value="InterPro"/>
</dbReference>
<comment type="caution">
    <text evidence="13">The sequence shown here is derived from an EMBL/GenBank/DDBJ whole genome shotgun (WGS) entry which is preliminary data.</text>
</comment>
<dbReference type="PANTHER" id="PTHR21137">
    <property type="entry name" value="ODORANT RECEPTOR"/>
    <property type="match status" value="1"/>
</dbReference>
<dbReference type="PANTHER" id="PTHR21137:SF35">
    <property type="entry name" value="ODORANT RECEPTOR 19A-RELATED"/>
    <property type="match status" value="1"/>
</dbReference>
<protein>
    <recommendedName>
        <fullName evidence="15">Odorant receptor</fullName>
    </recommendedName>
</protein>
<keyword evidence="8" id="KW-0675">Receptor</keyword>
<keyword evidence="2" id="KW-1003">Cell membrane</keyword>
<feature type="transmembrane region" description="Helical" evidence="12">
    <location>
        <begin position="598"/>
        <end position="617"/>
    </location>
</feature>
<feature type="region of interest" description="Disordered" evidence="11">
    <location>
        <begin position="207"/>
        <end position="232"/>
    </location>
</feature>
<evidence type="ECO:0000256" key="8">
    <source>
        <dbReference type="ARBA" id="ARBA00023170"/>
    </source>
</evidence>
<evidence type="ECO:0000313" key="13">
    <source>
        <dbReference type="EMBL" id="KAK2588889.1"/>
    </source>
</evidence>
<keyword evidence="9" id="KW-0807">Transducer</keyword>
<feature type="compositionally biased region" description="Basic and acidic residues" evidence="11">
    <location>
        <begin position="209"/>
        <end position="226"/>
    </location>
</feature>
<keyword evidence="5" id="KW-0552">Olfaction</keyword>
<dbReference type="GO" id="GO:0005549">
    <property type="term" value="F:odorant binding"/>
    <property type="evidence" value="ECO:0007669"/>
    <property type="project" value="InterPro"/>
</dbReference>
<evidence type="ECO:0000256" key="4">
    <source>
        <dbReference type="ARBA" id="ARBA00022692"/>
    </source>
</evidence>
<dbReference type="GO" id="GO:0005886">
    <property type="term" value="C:plasma membrane"/>
    <property type="evidence" value="ECO:0007669"/>
    <property type="project" value="UniProtKB-SubCell"/>
</dbReference>
<feature type="coiled-coil region" evidence="10">
    <location>
        <begin position="297"/>
        <end position="324"/>
    </location>
</feature>
<dbReference type="Pfam" id="PF02949">
    <property type="entry name" value="7tm_6"/>
    <property type="match status" value="1"/>
</dbReference>
<comment type="subcellular location">
    <subcellularLocation>
        <location evidence="1">Cell membrane</location>
        <topology evidence="1">Multi-pass membrane protein</topology>
    </subcellularLocation>
</comment>
<feature type="transmembrane region" description="Helical" evidence="12">
    <location>
        <begin position="668"/>
        <end position="687"/>
    </location>
</feature>
<dbReference type="EMBL" id="JAIFRP010000002">
    <property type="protein sequence ID" value="KAK2588889.1"/>
    <property type="molecule type" value="Genomic_DNA"/>
</dbReference>
<organism evidence="13 14">
    <name type="scientific">Odynerus spinipes</name>
    <dbReference type="NCBI Taxonomy" id="1348599"/>
    <lineage>
        <taxon>Eukaryota</taxon>
        <taxon>Metazoa</taxon>
        <taxon>Ecdysozoa</taxon>
        <taxon>Arthropoda</taxon>
        <taxon>Hexapoda</taxon>
        <taxon>Insecta</taxon>
        <taxon>Pterygota</taxon>
        <taxon>Neoptera</taxon>
        <taxon>Endopterygota</taxon>
        <taxon>Hymenoptera</taxon>
        <taxon>Apocrita</taxon>
        <taxon>Aculeata</taxon>
        <taxon>Vespoidea</taxon>
        <taxon>Vespidae</taxon>
        <taxon>Eumeninae</taxon>
        <taxon>Odynerus</taxon>
    </lineage>
</organism>
<evidence type="ECO:0000256" key="11">
    <source>
        <dbReference type="SAM" id="MobiDB-lite"/>
    </source>
</evidence>
<keyword evidence="7 12" id="KW-0472">Membrane</keyword>
<evidence type="ECO:0000256" key="1">
    <source>
        <dbReference type="ARBA" id="ARBA00004651"/>
    </source>
</evidence>
<keyword evidence="6 12" id="KW-1133">Transmembrane helix</keyword>
<keyword evidence="14" id="KW-1185">Reference proteome</keyword>
<feature type="compositionally biased region" description="Low complexity" evidence="11">
    <location>
        <begin position="155"/>
        <end position="164"/>
    </location>
</feature>
<feature type="transmembrane region" description="Helical" evidence="12">
    <location>
        <begin position="468"/>
        <end position="486"/>
    </location>
</feature>
<dbReference type="InterPro" id="IPR004117">
    <property type="entry name" value="7tm6_olfct_rcpt"/>
</dbReference>
<reference evidence="13" key="1">
    <citation type="submission" date="2021-08" db="EMBL/GenBank/DDBJ databases">
        <authorList>
            <person name="Misof B."/>
            <person name="Oliver O."/>
            <person name="Podsiadlowski L."/>
            <person name="Donath A."/>
            <person name="Peters R."/>
            <person name="Mayer C."/>
            <person name="Rust J."/>
            <person name="Gunkel S."/>
            <person name="Lesny P."/>
            <person name="Martin S."/>
            <person name="Oeyen J.P."/>
            <person name="Petersen M."/>
            <person name="Panagiotis P."/>
            <person name="Wilbrandt J."/>
            <person name="Tanja T."/>
        </authorList>
    </citation>
    <scope>NUCLEOTIDE SEQUENCE</scope>
    <source>
        <strain evidence="13">GBR_01_08_01A</strain>
        <tissue evidence="13">Thorax + abdomen</tissue>
    </source>
</reference>
<reference evidence="13" key="2">
    <citation type="journal article" date="2023" name="Commun. Biol.">
        <title>Intrasexual cuticular hydrocarbon dimorphism in a wasp sheds light on hydrocarbon biosynthesis genes in Hymenoptera.</title>
        <authorList>
            <person name="Moris V.C."/>
            <person name="Podsiadlowski L."/>
            <person name="Martin S."/>
            <person name="Oeyen J.P."/>
            <person name="Donath A."/>
            <person name="Petersen M."/>
            <person name="Wilbrandt J."/>
            <person name="Misof B."/>
            <person name="Liedtke D."/>
            <person name="Thamm M."/>
            <person name="Scheiner R."/>
            <person name="Schmitt T."/>
            <person name="Niehuis O."/>
        </authorList>
    </citation>
    <scope>NUCLEOTIDE SEQUENCE</scope>
    <source>
        <strain evidence="13">GBR_01_08_01A</strain>
    </source>
</reference>
<dbReference type="GO" id="GO:0007165">
    <property type="term" value="P:signal transduction"/>
    <property type="evidence" value="ECO:0007669"/>
    <property type="project" value="UniProtKB-KW"/>
</dbReference>
<keyword evidence="10" id="KW-0175">Coiled coil</keyword>
<feature type="compositionally biased region" description="Acidic residues" evidence="11">
    <location>
        <begin position="138"/>
        <end position="154"/>
    </location>
</feature>
<dbReference type="Proteomes" id="UP001258017">
    <property type="component" value="Unassembled WGS sequence"/>
</dbReference>
<feature type="transmembrane region" description="Helical" evidence="12">
    <location>
        <begin position="524"/>
        <end position="544"/>
    </location>
</feature>
<evidence type="ECO:0000313" key="14">
    <source>
        <dbReference type="Proteomes" id="UP001258017"/>
    </source>
</evidence>
<evidence type="ECO:0000256" key="10">
    <source>
        <dbReference type="SAM" id="Coils"/>
    </source>
</evidence>
<dbReference type="AlphaFoldDB" id="A0AAD9VW01"/>
<evidence type="ECO:0000256" key="7">
    <source>
        <dbReference type="ARBA" id="ARBA00023136"/>
    </source>
</evidence>
<evidence type="ECO:0008006" key="15">
    <source>
        <dbReference type="Google" id="ProtNLM"/>
    </source>
</evidence>
<proteinExistence type="predicted"/>
<evidence type="ECO:0000256" key="9">
    <source>
        <dbReference type="ARBA" id="ARBA00023224"/>
    </source>
</evidence>
<evidence type="ECO:0000256" key="5">
    <source>
        <dbReference type="ARBA" id="ARBA00022725"/>
    </source>
</evidence>
<evidence type="ECO:0000256" key="3">
    <source>
        <dbReference type="ARBA" id="ARBA00022606"/>
    </source>
</evidence>
<feature type="transmembrane region" description="Helical" evidence="12">
    <location>
        <begin position="573"/>
        <end position="593"/>
    </location>
</feature>
<keyword evidence="3" id="KW-0716">Sensory transduction</keyword>
<accession>A0AAD9VW01</accession>
<gene>
    <name evidence="13" type="ORF">KPH14_001750</name>
</gene>
<evidence type="ECO:0000256" key="2">
    <source>
        <dbReference type="ARBA" id="ARBA00022475"/>
    </source>
</evidence>
<name>A0AAD9VW01_9HYME</name>
<evidence type="ECO:0000256" key="12">
    <source>
        <dbReference type="SAM" id="Phobius"/>
    </source>
</evidence>
<feature type="region of interest" description="Disordered" evidence="11">
    <location>
        <begin position="126"/>
        <end position="167"/>
    </location>
</feature>
<keyword evidence="4 12" id="KW-0812">Transmembrane</keyword>
<sequence>MDKECDLKKKVSHLENIGRKVCLDLRNYQKERIILSREAKCLLREIEKGQSRRRYGKKKHYSKSACTCAIWENSLKTDGRSDENEEDLTSDNGCGCCHNSDQENYCKDSFEICKCSSSKYNTLSEPFENTQPVTIVNDNDDDDDLDDDSDDDSDCINNNDVNQDNIDDTHHELRSNETCTTNPVPLCKMCLFCKANNIHHKFNVNNKSDTGDWIERQRGGGEKTDSESTNDNTPNLSNCICNCDICALRNKHGGRPPCCVQENEQLDHTIDDDYDENLQSSQTVLSEISEIHQYCKITKLREALEKLKNRNHTLRKLLKQRECALPNSMMQQATCNFCSIPGNNCDNNNNVNDCINHRVECKETTRDLVAILKILQSKCRIKDGMIVILADELKDCATNERLKRILDKLTEANIDCGIVDFDRSTLWKYLVSNTKPVHIIKQYCSQRKSILCATIPSFYDINVLMNDMAPFIGDIIGVIKLANSTIKMKKMRKLLNRVQRDYASFTTDGEIKIMQEYAEDGRKFTIVYTGLFFITMLCFMIPPLKTILFNNVNGTSQRPFLHHIQYFVDPIDYYYPIILHSYITIFIVIFTIVTMDTVFVILVQHVCGLFTALGYRISHVIDNDVMAIDVKPSKRNDESFKNIIQCVRRHQEAIEFAKLMESYYSTSFFMLAGINMIGISISGLQALTTHETNNFFRHFSVFYSTLAHIFFECVNGQRLIDHSGRIHKYLINMEWYQASFRTRKVIHFMLVRSRVSCKLTAANILNISMETFSSVVRTSISYFTMLRSMQ</sequence>
<evidence type="ECO:0000256" key="6">
    <source>
        <dbReference type="ARBA" id="ARBA00022989"/>
    </source>
</evidence>